<evidence type="ECO:0000256" key="1">
    <source>
        <dbReference type="SAM" id="Phobius"/>
    </source>
</evidence>
<sequence length="201" mass="22516">MPYATFHLTLKLRVVVLLALTLSTLASSGSTAHALSCVEREGGPQETLKLYGGAIFGEVKQVKDDLLQEGFVGNKEFVRNVLLDVKQSWNMAFDSQVIVATDFDWGFDFKEGRSYLVYVYDDRGRLVSSPCSPTYELEGLAEASRLLGDGLPPGDEVNLAYKMWFMTSYDLDLWIVGGAALLILTLAVVGVRWRLRRKRRR</sequence>
<evidence type="ECO:0000256" key="2">
    <source>
        <dbReference type="SAM" id="SignalP"/>
    </source>
</evidence>
<keyword evidence="4" id="KW-1185">Reference proteome</keyword>
<reference evidence="4" key="1">
    <citation type="journal article" date="2019" name="Int. J. Syst. Evol. Microbiol.">
        <title>The Global Catalogue of Microorganisms (GCM) 10K type strain sequencing project: providing services to taxonomists for standard genome sequencing and annotation.</title>
        <authorList>
            <consortium name="The Broad Institute Genomics Platform"/>
            <consortium name="The Broad Institute Genome Sequencing Center for Infectious Disease"/>
            <person name="Wu L."/>
            <person name="Ma J."/>
        </authorList>
    </citation>
    <scope>NUCLEOTIDE SEQUENCE [LARGE SCALE GENOMIC DNA]</scope>
    <source>
        <strain evidence="4">IBRC-M 10987</strain>
    </source>
</reference>
<gene>
    <name evidence="3" type="ORF">ACFOZ8_31685</name>
</gene>
<comment type="caution">
    <text evidence="3">The sequence shown here is derived from an EMBL/GenBank/DDBJ whole genome shotgun (WGS) entry which is preliminary data.</text>
</comment>
<feature type="signal peptide" evidence="2">
    <location>
        <begin position="1"/>
        <end position="26"/>
    </location>
</feature>
<keyword evidence="1" id="KW-1133">Transmembrane helix</keyword>
<dbReference type="RefSeq" id="WP_377722727.1">
    <property type="nucleotide sequence ID" value="NZ_JBHSAM010000036.1"/>
</dbReference>
<protein>
    <submittedName>
        <fullName evidence="3">Uncharacterized protein</fullName>
    </submittedName>
</protein>
<evidence type="ECO:0000313" key="3">
    <source>
        <dbReference type="EMBL" id="MFC4104191.1"/>
    </source>
</evidence>
<feature type="transmembrane region" description="Helical" evidence="1">
    <location>
        <begin position="173"/>
        <end position="195"/>
    </location>
</feature>
<keyword evidence="1" id="KW-0812">Transmembrane</keyword>
<feature type="chain" id="PRO_5046870867" evidence="2">
    <location>
        <begin position="27"/>
        <end position="201"/>
    </location>
</feature>
<proteinExistence type="predicted"/>
<evidence type="ECO:0000313" key="4">
    <source>
        <dbReference type="Proteomes" id="UP001595715"/>
    </source>
</evidence>
<keyword evidence="1" id="KW-0472">Membrane</keyword>
<accession>A0ABV8KDV0</accession>
<dbReference type="Proteomes" id="UP001595715">
    <property type="component" value="Unassembled WGS sequence"/>
</dbReference>
<keyword evidence="2" id="KW-0732">Signal</keyword>
<dbReference type="EMBL" id="JBHSAM010000036">
    <property type="protein sequence ID" value="MFC4104191.1"/>
    <property type="molecule type" value="Genomic_DNA"/>
</dbReference>
<name>A0ABV8KDV0_9BACL</name>
<organism evidence="3 4">
    <name type="scientific">Paenibacillus xanthanilyticus</name>
    <dbReference type="NCBI Taxonomy" id="1783531"/>
    <lineage>
        <taxon>Bacteria</taxon>
        <taxon>Bacillati</taxon>
        <taxon>Bacillota</taxon>
        <taxon>Bacilli</taxon>
        <taxon>Bacillales</taxon>
        <taxon>Paenibacillaceae</taxon>
        <taxon>Paenibacillus</taxon>
    </lineage>
</organism>